<feature type="signal peptide" evidence="2">
    <location>
        <begin position="1"/>
        <end position="17"/>
    </location>
</feature>
<organism evidence="3 4">
    <name type="scientific">Rhizoctonia solani</name>
    <dbReference type="NCBI Taxonomy" id="456999"/>
    <lineage>
        <taxon>Eukaryota</taxon>
        <taxon>Fungi</taxon>
        <taxon>Dikarya</taxon>
        <taxon>Basidiomycota</taxon>
        <taxon>Agaricomycotina</taxon>
        <taxon>Agaricomycetes</taxon>
        <taxon>Cantharellales</taxon>
        <taxon>Ceratobasidiaceae</taxon>
        <taxon>Rhizoctonia</taxon>
    </lineage>
</organism>
<dbReference type="SUPFAM" id="SSF75011">
    <property type="entry name" value="3-carboxy-cis,cis-mucoante lactonizing enzyme"/>
    <property type="match status" value="1"/>
</dbReference>
<evidence type="ECO:0000313" key="3">
    <source>
        <dbReference type="EMBL" id="KAF8753413.1"/>
    </source>
</evidence>
<comment type="caution">
    <text evidence="3">The sequence shown here is derived from an EMBL/GenBank/DDBJ whole genome shotgun (WGS) entry which is preliminary data.</text>
</comment>
<evidence type="ECO:0000313" key="4">
    <source>
        <dbReference type="Proteomes" id="UP000614334"/>
    </source>
</evidence>
<comment type="similarity">
    <text evidence="1">Belongs to the cycloisomerase 2 family.</text>
</comment>
<dbReference type="InterPro" id="IPR019405">
    <property type="entry name" value="Lactonase_7-beta_prop"/>
</dbReference>
<keyword evidence="2" id="KW-0732">Signal</keyword>
<dbReference type="InterPro" id="IPR050282">
    <property type="entry name" value="Cycloisomerase_2"/>
</dbReference>
<dbReference type="PANTHER" id="PTHR30344">
    <property type="entry name" value="6-PHOSPHOGLUCONOLACTONASE-RELATED"/>
    <property type="match status" value="1"/>
</dbReference>
<sequence>MARRVLFALSLVSYTAATFWPFGDQQLWFTSNTGAFSTFNFDGNTLTNVSTTLDAGYQPGWVDKHPWLHVLYTPARGQPEGGVNAWSYDKDGKVTRLRRDIPMATLLFIARFLEMGRPSPVPNINGANVAIFAVRANGTFAADPAARLPFHFMRWAQREGAIASRPHQARFDGFSRFLYIPNLGTDRLHVFRHKGAGQVEQLDDVVLRLGPVPGKHLTFWPPIGPSLYMYLLNQLSNVIMVFDISTDSRGAVPKLVQTISTRGAGLPPSAPTIDINAAEVVVTPDARFLIASNRNDTSRSDDTLVSFSINPFSQSEHLTFQSLVGTGGKNPRDHAIDPTGRYVAVTNQDTGITVVERDIWTGEFKDVVTNYKTKSPVSCSGVQFSRHELNSVGSL</sequence>
<gene>
    <name evidence="3" type="ORF">RHS01_07037</name>
</gene>
<dbReference type="Proteomes" id="UP000614334">
    <property type="component" value="Unassembled WGS sequence"/>
</dbReference>
<evidence type="ECO:0000256" key="1">
    <source>
        <dbReference type="ARBA" id="ARBA00005564"/>
    </source>
</evidence>
<accession>A0A8H7IAV0</accession>
<evidence type="ECO:0000256" key="2">
    <source>
        <dbReference type="SAM" id="SignalP"/>
    </source>
</evidence>
<feature type="chain" id="PRO_5034906137" evidence="2">
    <location>
        <begin position="18"/>
        <end position="395"/>
    </location>
</feature>
<dbReference type="PANTHER" id="PTHR30344:SF1">
    <property type="entry name" value="6-PHOSPHOGLUCONOLACTONASE"/>
    <property type="match status" value="1"/>
</dbReference>
<dbReference type="GO" id="GO:0017057">
    <property type="term" value="F:6-phosphogluconolactonase activity"/>
    <property type="evidence" value="ECO:0007669"/>
    <property type="project" value="TreeGrafter"/>
</dbReference>
<dbReference type="InterPro" id="IPR015943">
    <property type="entry name" value="WD40/YVTN_repeat-like_dom_sf"/>
</dbReference>
<name>A0A8H7IAV0_9AGAM</name>
<dbReference type="EMBL" id="JACYCF010000013">
    <property type="protein sequence ID" value="KAF8753413.1"/>
    <property type="molecule type" value="Genomic_DNA"/>
</dbReference>
<proteinExistence type="inferred from homology"/>
<dbReference type="Gene3D" id="2.130.10.10">
    <property type="entry name" value="YVTN repeat-like/Quinoprotein amine dehydrogenase"/>
    <property type="match status" value="1"/>
</dbReference>
<protein>
    <submittedName>
        <fullName evidence="3">Lactonase, 7-bladed beta-propeller</fullName>
    </submittedName>
</protein>
<dbReference type="AlphaFoldDB" id="A0A8H7IAV0"/>
<dbReference type="Pfam" id="PF10282">
    <property type="entry name" value="Lactonase"/>
    <property type="match status" value="1"/>
</dbReference>
<reference evidence="3" key="1">
    <citation type="submission" date="2020-09" db="EMBL/GenBank/DDBJ databases">
        <title>Comparative genome analyses of four rice-infecting Rhizoctonia solani isolates reveal extensive enrichment of homogalacturonan modification genes.</title>
        <authorList>
            <person name="Lee D.-Y."/>
            <person name="Jeon J."/>
            <person name="Kim K.-T."/>
            <person name="Cheong K."/>
            <person name="Song H."/>
            <person name="Choi G."/>
            <person name="Ko J."/>
            <person name="Opiyo S.O."/>
            <person name="Zuo S."/>
            <person name="Madhav S."/>
            <person name="Lee Y.-H."/>
            <person name="Wang G.-L."/>
        </authorList>
    </citation>
    <scope>NUCLEOTIDE SEQUENCE</scope>
    <source>
        <strain evidence="3">AG1-IA B2</strain>
    </source>
</reference>